<dbReference type="EMBL" id="VBOS01000543">
    <property type="protein sequence ID" value="TMQ47228.1"/>
    <property type="molecule type" value="Genomic_DNA"/>
</dbReference>
<dbReference type="Pfam" id="PF13224">
    <property type="entry name" value="DUF4032"/>
    <property type="match status" value="1"/>
</dbReference>
<proteinExistence type="predicted"/>
<comment type="caution">
    <text evidence="2">The sequence shown here is derived from an EMBL/GenBank/DDBJ whole genome shotgun (WGS) entry which is preliminary data.</text>
</comment>
<evidence type="ECO:0000259" key="1">
    <source>
        <dbReference type="Pfam" id="PF13224"/>
    </source>
</evidence>
<evidence type="ECO:0000313" key="3">
    <source>
        <dbReference type="Proteomes" id="UP000317716"/>
    </source>
</evidence>
<evidence type="ECO:0000313" key="2">
    <source>
        <dbReference type="EMBL" id="TMQ47228.1"/>
    </source>
</evidence>
<dbReference type="AlphaFoldDB" id="A0A538S769"/>
<dbReference type="Proteomes" id="UP000317716">
    <property type="component" value="Unassembled WGS sequence"/>
</dbReference>
<feature type="domain" description="DUF4032" evidence="1">
    <location>
        <begin position="243"/>
        <end position="406"/>
    </location>
</feature>
<protein>
    <submittedName>
        <fullName evidence="2">DUF4032 domain-containing protein</fullName>
    </submittedName>
</protein>
<dbReference type="InterPro" id="IPR011009">
    <property type="entry name" value="Kinase-like_dom_sf"/>
</dbReference>
<reference evidence="2 3" key="1">
    <citation type="journal article" date="2019" name="Nat. Microbiol.">
        <title>Mediterranean grassland soil C-N compound turnover is dependent on rainfall and depth, and is mediated by genomically divergent microorganisms.</title>
        <authorList>
            <person name="Diamond S."/>
            <person name="Andeer P.F."/>
            <person name="Li Z."/>
            <person name="Crits-Christoph A."/>
            <person name="Burstein D."/>
            <person name="Anantharaman K."/>
            <person name="Lane K.R."/>
            <person name="Thomas B.C."/>
            <person name="Pan C."/>
            <person name="Northen T.R."/>
            <person name="Banfield J.F."/>
        </authorList>
    </citation>
    <scope>NUCLEOTIDE SEQUENCE [LARGE SCALE GENOMIC DNA]</scope>
    <source>
        <strain evidence="2">WS_2</strain>
    </source>
</reference>
<dbReference type="Pfam" id="PF06293">
    <property type="entry name" value="Kdo"/>
    <property type="match status" value="1"/>
</dbReference>
<name>A0A538S769_UNCEI</name>
<sequence length="411" mass="46254">MSEAAGQGTSDAKEEPYGLIASYTRPGHPDFLDLPWHLPLAGWSSSCPRIVQVERGLSRHEVLFVSYPPAIYALKELPSGVAEREYDLLLELEKRHLPAVTPVGRARTRTMAGEELSVLTTRFLDSSLPYRTLFHAPGLASYRERLLDAVAGLLVRLHLAGFYWGDCSLSNTLFRRDAGELRAYLVDAETSACKDALTDAERHQDLLIMEENLAGELATLVAQAAGPPVGAETGRQVRERYARLWEEITREETLSPVESYRIHERIRALNALGFSVGEVELVATGERNRLRMRTIVTDRDYHRHQLHTLTGIVAGDRQAQRMLDEIHEIKAMLTREQHGDVPLNVAAYHWMRERYEPALRKLAPLVAATGDALELYCQVLEHKWYLSEREHHDVGLGRALEDYVARVPGAA</sequence>
<accession>A0A538S769</accession>
<organism evidence="2 3">
    <name type="scientific">Eiseniibacteriota bacterium</name>
    <dbReference type="NCBI Taxonomy" id="2212470"/>
    <lineage>
        <taxon>Bacteria</taxon>
        <taxon>Candidatus Eiseniibacteriota</taxon>
    </lineage>
</organism>
<dbReference type="SUPFAM" id="SSF56112">
    <property type="entry name" value="Protein kinase-like (PK-like)"/>
    <property type="match status" value="1"/>
</dbReference>
<gene>
    <name evidence="2" type="ORF">E6K72_14205</name>
</gene>
<dbReference type="InterPro" id="IPR025111">
    <property type="entry name" value="DUF4032"/>
</dbReference>